<feature type="transmembrane region" description="Helical" evidence="10">
    <location>
        <begin position="772"/>
        <end position="793"/>
    </location>
</feature>
<reference evidence="11 14" key="2">
    <citation type="journal article" date="2020" name="Appl. Microbiol. Biotechnol.">
        <title>Targeted gene deletion in Brettanomyces bruxellensis with an expression-free CRISPR-Cas9 system.</title>
        <authorList>
            <person name="Varela C."/>
            <person name="Bartel C."/>
            <person name="Onetto C."/>
            <person name="Borneman A."/>
        </authorList>
    </citation>
    <scope>NUCLEOTIDE SEQUENCE [LARGE SCALE GENOMIC DNA]</scope>
    <source>
        <strain evidence="11 14">AWRI1613</strain>
    </source>
</reference>
<evidence type="ECO:0000256" key="5">
    <source>
        <dbReference type="ARBA" id="ARBA00022856"/>
    </source>
</evidence>
<reference evidence="12 13" key="1">
    <citation type="submission" date="2019-07" db="EMBL/GenBank/DDBJ databases">
        <authorList>
            <person name="Friedrich A."/>
            <person name="Schacherer J."/>
        </authorList>
    </citation>
    <scope>NUCLEOTIDE SEQUENCE [LARGE SCALE GENOMIC DNA]</scope>
</reference>
<dbReference type="GO" id="GO:0035673">
    <property type="term" value="F:oligopeptide transmembrane transporter activity"/>
    <property type="evidence" value="ECO:0007669"/>
    <property type="project" value="InterPro"/>
</dbReference>
<organism evidence="12 13">
    <name type="scientific">Dekkera bruxellensis</name>
    <name type="common">Brettanomyces custersii</name>
    <dbReference type="NCBI Taxonomy" id="5007"/>
    <lineage>
        <taxon>Eukaryota</taxon>
        <taxon>Fungi</taxon>
        <taxon>Dikarya</taxon>
        <taxon>Ascomycota</taxon>
        <taxon>Saccharomycotina</taxon>
        <taxon>Pichiomycetes</taxon>
        <taxon>Pichiales</taxon>
        <taxon>Pichiaceae</taxon>
        <taxon>Brettanomyces</taxon>
    </lineage>
</organism>
<keyword evidence="5" id="KW-0571">Peptide transport</keyword>
<evidence type="ECO:0000256" key="3">
    <source>
        <dbReference type="ARBA" id="ARBA00022448"/>
    </source>
</evidence>
<dbReference type="PANTHER" id="PTHR22601">
    <property type="entry name" value="ISP4 LIKE PROTEIN"/>
    <property type="match status" value="1"/>
</dbReference>
<keyword evidence="4 10" id="KW-0812">Transmembrane</keyword>
<evidence type="ECO:0000256" key="2">
    <source>
        <dbReference type="ARBA" id="ARBA00008807"/>
    </source>
</evidence>
<protein>
    <submittedName>
        <fullName evidence="12">DEBR0S3_10704g1_1</fullName>
    </submittedName>
</protein>
<feature type="transmembrane region" description="Helical" evidence="10">
    <location>
        <begin position="730"/>
        <end position="752"/>
    </location>
</feature>
<dbReference type="NCBIfam" id="TIGR00728">
    <property type="entry name" value="OPT_sfam"/>
    <property type="match status" value="1"/>
</dbReference>
<evidence type="ECO:0000256" key="6">
    <source>
        <dbReference type="ARBA" id="ARBA00022927"/>
    </source>
</evidence>
<comment type="similarity">
    <text evidence="2">Belongs to the oligopeptide OPT transporter family.</text>
</comment>
<evidence type="ECO:0000313" key="12">
    <source>
        <dbReference type="EMBL" id="VUG18430.1"/>
    </source>
</evidence>
<dbReference type="EMBL" id="JABCYN010000011">
    <property type="protein sequence ID" value="KAF6015011.1"/>
    <property type="molecule type" value="Genomic_DNA"/>
</dbReference>
<proteinExistence type="inferred from homology"/>
<feature type="transmembrane region" description="Helical" evidence="10">
    <location>
        <begin position="165"/>
        <end position="185"/>
    </location>
</feature>
<dbReference type="InterPro" id="IPR004648">
    <property type="entry name" value="Oligpept_transpt"/>
</dbReference>
<evidence type="ECO:0000313" key="11">
    <source>
        <dbReference type="EMBL" id="KAF6015011.1"/>
    </source>
</evidence>
<feature type="transmembrane region" description="Helical" evidence="10">
    <location>
        <begin position="338"/>
        <end position="359"/>
    </location>
</feature>
<dbReference type="AlphaFoldDB" id="A0A7D9CZJ3"/>
<keyword evidence="6" id="KW-0653">Protein transport</keyword>
<evidence type="ECO:0000256" key="4">
    <source>
        <dbReference type="ARBA" id="ARBA00022692"/>
    </source>
</evidence>
<dbReference type="Proteomes" id="UP000478008">
    <property type="component" value="Unassembled WGS sequence"/>
</dbReference>
<evidence type="ECO:0000256" key="9">
    <source>
        <dbReference type="SAM" id="MobiDB-lite"/>
    </source>
</evidence>
<name>A0A7D9CZJ3_DEKBR</name>
<keyword evidence="8 10" id="KW-0472">Membrane</keyword>
<comment type="subcellular location">
    <subcellularLocation>
        <location evidence="1">Membrane</location>
        <topology evidence="1">Multi-pass membrane protein</topology>
    </subcellularLocation>
</comment>
<dbReference type="GO" id="GO:0016020">
    <property type="term" value="C:membrane"/>
    <property type="evidence" value="ECO:0007669"/>
    <property type="project" value="UniProtKB-SubCell"/>
</dbReference>
<feature type="compositionally biased region" description="Polar residues" evidence="9">
    <location>
        <begin position="1"/>
        <end position="10"/>
    </location>
</feature>
<feature type="transmembrane region" description="Helical" evidence="10">
    <location>
        <begin position="553"/>
        <end position="573"/>
    </location>
</feature>
<feature type="transmembrane region" description="Helical" evidence="10">
    <location>
        <begin position="579"/>
        <end position="600"/>
    </location>
</feature>
<sequence>MSLPSTGTSSEEADQKKGMKTPYEVNEVPLSEKGVEIDEDFRYNIIHACGHNFSADKEKGGSFDLPADIEYMIDKIGGLKIEDAIDILKKAYKDHYQDQNFPSDVYLLIHDLLDKELYLSKGHTEKEWTEESKIQAGLIYYYSPYPEVRTVTSPLDIEDVPIETIRSYILGIIWTIIGAGVNEFFMHRKPRITLTAPVIQVLLYPCGKFCEHVLPDWGFKFRGKRFSLNPGPWTAKEQMFSTLMFNVAISYTYVSHNIYVQKLKRFYNNDWVDIGYEILLMLSSQFMGFGFAGIVRKFVIYPEKCIWPTAFPTLALNSALLKGEKHTENINGWRITRYHFFLVCFIGMFLYFWIPNYLFQALSTFDWLAWIKPQNFNLAVVTGSQYGLGLNPIPTFDWNIIDYNYAITIPFFSQLNQYIGSFIGFFAIIGIFYSNYKWSGYLPLNDNNIYTNTGELYEVTEILNKNSQLVESKYQKYSPPFYTAGNLLIYGAYFALYPFSFCYTVITEWSTIKNSFKVFYHQLRHLKLWKSNYDGFDDPQTRMMKKYKEVPDWYFLVILVICIVLGILAVKLYPAQTPVWGIFLILVLNLLLLIPICLIFSITGYSITMGVITEVIIGYLRPNSGLCLMTLKSLSYQVDNQAESFIADQKLAHYAKIPQRSVFRGQLIAVFFQCLTALCVINWQINNIPGICTDEAENHFTCPKDVNFYSSSVFWGVIGPRRIFSGLYPILKWCFLIGFLLAPLCAALKRYFPKYTTHFEPSLIIGGMLQYAPYNLSYLTGGLYASYAFMHYLKKHYARWWEKYNYVLAASFSSAVAFSAIIIFFAVKYHPKPISWWGNDVLDLGVEGGEGQQTLLNATSVAGGYFGPRKGDLP</sequence>
<evidence type="ECO:0000256" key="8">
    <source>
        <dbReference type="ARBA" id="ARBA00023136"/>
    </source>
</evidence>
<dbReference type="InterPro" id="IPR004813">
    <property type="entry name" value="OPT"/>
</dbReference>
<accession>A0A7D9CZJ3</accession>
<feature type="transmembrane region" description="Helical" evidence="10">
    <location>
        <begin position="805"/>
        <end position="827"/>
    </location>
</feature>
<dbReference type="Pfam" id="PF03169">
    <property type="entry name" value="OPT"/>
    <property type="match status" value="1"/>
</dbReference>
<dbReference type="GO" id="GO:0015031">
    <property type="term" value="P:protein transport"/>
    <property type="evidence" value="ECO:0007669"/>
    <property type="project" value="UniProtKB-KW"/>
</dbReference>
<feature type="transmembrane region" description="Helical" evidence="10">
    <location>
        <begin position="487"/>
        <end position="506"/>
    </location>
</feature>
<evidence type="ECO:0000256" key="7">
    <source>
        <dbReference type="ARBA" id="ARBA00022989"/>
    </source>
</evidence>
<evidence type="ECO:0000256" key="1">
    <source>
        <dbReference type="ARBA" id="ARBA00004141"/>
    </source>
</evidence>
<feature type="transmembrane region" description="Helical" evidence="10">
    <location>
        <begin position="274"/>
        <end position="294"/>
    </location>
</feature>
<evidence type="ECO:0000313" key="13">
    <source>
        <dbReference type="Proteomes" id="UP000478008"/>
    </source>
</evidence>
<dbReference type="NCBIfam" id="TIGR00727">
    <property type="entry name" value="ISP4_OPT"/>
    <property type="match status" value="1"/>
</dbReference>
<evidence type="ECO:0000313" key="14">
    <source>
        <dbReference type="Proteomes" id="UP000568158"/>
    </source>
</evidence>
<evidence type="ECO:0000256" key="10">
    <source>
        <dbReference type="SAM" id="Phobius"/>
    </source>
</evidence>
<keyword evidence="3" id="KW-0813">Transport</keyword>
<feature type="region of interest" description="Disordered" evidence="9">
    <location>
        <begin position="1"/>
        <end position="23"/>
    </location>
</feature>
<dbReference type="EMBL" id="CABFWN010000003">
    <property type="protein sequence ID" value="VUG18430.1"/>
    <property type="molecule type" value="Genomic_DNA"/>
</dbReference>
<feature type="transmembrane region" description="Helical" evidence="10">
    <location>
        <begin position="418"/>
        <end position="436"/>
    </location>
</feature>
<keyword evidence="13" id="KW-1185">Reference proteome</keyword>
<keyword evidence="7 10" id="KW-1133">Transmembrane helix</keyword>
<dbReference type="Proteomes" id="UP000568158">
    <property type="component" value="Unassembled WGS sequence"/>
</dbReference>
<gene>
    <name evidence="12" type="primary">OPT2</name>
    <name evidence="12" type="ORF">DEBR0S3_10704G</name>
    <name evidence="11" type="ORF">HII12_001064</name>
</gene>